<evidence type="ECO:0000259" key="5">
    <source>
        <dbReference type="Pfam" id="PF01965"/>
    </source>
</evidence>
<dbReference type="OrthoDB" id="9792284at2"/>
<dbReference type="GO" id="GO:0019172">
    <property type="term" value="F:glyoxalase III activity"/>
    <property type="evidence" value="ECO:0007669"/>
    <property type="project" value="TreeGrafter"/>
</dbReference>
<dbReference type="STRING" id="402600.SAMN05216188_12174"/>
<evidence type="ECO:0000256" key="4">
    <source>
        <dbReference type="SAM" id="MobiDB-lite"/>
    </source>
</evidence>
<dbReference type="InterPro" id="IPR029062">
    <property type="entry name" value="Class_I_gatase-like"/>
</dbReference>
<dbReference type="Pfam" id="PF01965">
    <property type="entry name" value="DJ-1_PfpI"/>
    <property type="match status" value="1"/>
</dbReference>
<keyword evidence="1" id="KW-0346">Stress response</keyword>
<evidence type="ECO:0000256" key="2">
    <source>
        <dbReference type="ARBA" id="ARBA00023239"/>
    </source>
</evidence>
<feature type="region of interest" description="Disordered" evidence="4">
    <location>
        <begin position="45"/>
        <end position="69"/>
    </location>
</feature>
<dbReference type="CDD" id="cd03141">
    <property type="entry name" value="GATase1_Hsp31_like"/>
    <property type="match status" value="1"/>
</dbReference>
<dbReference type="SUPFAM" id="SSF52317">
    <property type="entry name" value="Class I glutamine amidotransferase-like"/>
    <property type="match status" value="1"/>
</dbReference>
<dbReference type="PANTHER" id="PTHR48094:SF11">
    <property type="entry name" value="GLUTATHIONE-INDEPENDENT GLYOXALASE HSP31-RELATED"/>
    <property type="match status" value="1"/>
</dbReference>
<evidence type="ECO:0000313" key="6">
    <source>
        <dbReference type="EMBL" id="SES07984.1"/>
    </source>
</evidence>
<gene>
    <name evidence="6" type="ORF">SAMN05216188_12174</name>
</gene>
<evidence type="ECO:0000313" key="7">
    <source>
        <dbReference type="Proteomes" id="UP000199352"/>
    </source>
</evidence>
<keyword evidence="7" id="KW-1185">Reference proteome</keyword>
<name>A0A1H9UFP5_9PSEU</name>
<accession>A0A1H9UFP5</accession>
<dbReference type="Gene3D" id="3.40.50.880">
    <property type="match status" value="1"/>
</dbReference>
<keyword evidence="2" id="KW-0456">Lyase</keyword>
<dbReference type="AlphaFoldDB" id="A0A1H9UFP5"/>
<organism evidence="6 7">
    <name type="scientific">Lentzea xinjiangensis</name>
    <dbReference type="NCBI Taxonomy" id="402600"/>
    <lineage>
        <taxon>Bacteria</taxon>
        <taxon>Bacillati</taxon>
        <taxon>Actinomycetota</taxon>
        <taxon>Actinomycetes</taxon>
        <taxon>Pseudonocardiales</taxon>
        <taxon>Pseudonocardiaceae</taxon>
        <taxon>Lentzea</taxon>
    </lineage>
</organism>
<evidence type="ECO:0000256" key="3">
    <source>
        <dbReference type="ARBA" id="ARBA00038493"/>
    </source>
</evidence>
<reference evidence="7" key="1">
    <citation type="submission" date="2016-10" db="EMBL/GenBank/DDBJ databases">
        <authorList>
            <person name="Varghese N."/>
            <person name="Submissions S."/>
        </authorList>
    </citation>
    <scope>NUCLEOTIDE SEQUENCE [LARGE SCALE GENOMIC DNA]</scope>
    <source>
        <strain evidence="7">CGMCC 4.3525</strain>
    </source>
</reference>
<dbReference type="InterPro" id="IPR002818">
    <property type="entry name" value="DJ-1/PfpI"/>
</dbReference>
<dbReference type="GO" id="GO:0008233">
    <property type="term" value="F:peptidase activity"/>
    <property type="evidence" value="ECO:0007669"/>
    <property type="project" value="UniProtKB-KW"/>
</dbReference>
<dbReference type="GO" id="GO:0005737">
    <property type="term" value="C:cytoplasm"/>
    <property type="evidence" value="ECO:0007669"/>
    <property type="project" value="TreeGrafter"/>
</dbReference>
<protein>
    <submittedName>
        <fullName evidence="6">Putative intracellular protease/amidase</fullName>
    </submittedName>
</protein>
<evidence type="ECO:0000256" key="1">
    <source>
        <dbReference type="ARBA" id="ARBA00023016"/>
    </source>
</evidence>
<dbReference type="GO" id="GO:0006508">
    <property type="term" value="P:proteolysis"/>
    <property type="evidence" value="ECO:0007669"/>
    <property type="project" value="UniProtKB-KW"/>
</dbReference>
<sequence>MKVLIVLTSHDELGDTGRKTGFWLEELAAPYYRFEDAGWEIVLASPRGGRPPLDPKSNEPGSQTDETRRFEADQEALAALADTVRLDSVSTDGFDAVFYPGGHGPLWDLAEDANSARLIETTLRSGKPLALVCHAPGVLRHAVGEDGAPLVRGKQVTGFANSEEEAVQLTDVVPFLVEDELKNLGGVYSRGEDWSPYVVRDGLLITGQNPASSAAAADALIELAGSVRA</sequence>
<comment type="similarity">
    <text evidence="3">Belongs to the peptidase C56 family. HSP31-like subfamily.</text>
</comment>
<feature type="domain" description="DJ-1/PfpI" evidence="5">
    <location>
        <begin position="25"/>
        <end position="222"/>
    </location>
</feature>
<dbReference type="RefSeq" id="WP_089958601.1">
    <property type="nucleotide sequence ID" value="NZ_FOFR01000021.1"/>
</dbReference>
<dbReference type="EMBL" id="FOFR01000021">
    <property type="protein sequence ID" value="SES07984.1"/>
    <property type="molecule type" value="Genomic_DNA"/>
</dbReference>
<keyword evidence="6" id="KW-0378">Hydrolase</keyword>
<dbReference type="InterPro" id="IPR050325">
    <property type="entry name" value="Prot/Nucl_acid_deglycase"/>
</dbReference>
<dbReference type="PANTHER" id="PTHR48094">
    <property type="entry name" value="PROTEIN/NUCLEIC ACID DEGLYCASE DJ-1-RELATED"/>
    <property type="match status" value="1"/>
</dbReference>
<keyword evidence="6" id="KW-0645">Protease</keyword>
<proteinExistence type="inferred from homology"/>
<dbReference type="Proteomes" id="UP000199352">
    <property type="component" value="Unassembled WGS sequence"/>
</dbReference>
<dbReference type="GO" id="GO:0019243">
    <property type="term" value="P:methylglyoxal catabolic process to D-lactate via S-lactoyl-glutathione"/>
    <property type="evidence" value="ECO:0007669"/>
    <property type="project" value="TreeGrafter"/>
</dbReference>